<gene>
    <name evidence="1" type="ORF">CEXT_363721</name>
</gene>
<organism evidence="1 2">
    <name type="scientific">Caerostris extrusa</name>
    <name type="common">Bark spider</name>
    <name type="synonym">Caerostris bankana</name>
    <dbReference type="NCBI Taxonomy" id="172846"/>
    <lineage>
        <taxon>Eukaryota</taxon>
        <taxon>Metazoa</taxon>
        <taxon>Ecdysozoa</taxon>
        <taxon>Arthropoda</taxon>
        <taxon>Chelicerata</taxon>
        <taxon>Arachnida</taxon>
        <taxon>Araneae</taxon>
        <taxon>Araneomorphae</taxon>
        <taxon>Entelegynae</taxon>
        <taxon>Araneoidea</taxon>
        <taxon>Araneidae</taxon>
        <taxon>Caerostris</taxon>
    </lineage>
</organism>
<name>A0AAV4Y1V5_CAEEX</name>
<dbReference type="AlphaFoldDB" id="A0AAV4Y1V5"/>
<keyword evidence="2" id="KW-1185">Reference proteome</keyword>
<comment type="caution">
    <text evidence="1">The sequence shown here is derived from an EMBL/GenBank/DDBJ whole genome shotgun (WGS) entry which is preliminary data.</text>
</comment>
<reference evidence="1 2" key="1">
    <citation type="submission" date="2021-06" db="EMBL/GenBank/DDBJ databases">
        <title>Caerostris extrusa draft genome.</title>
        <authorList>
            <person name="Kono N."/>
            <person name="Arakawa K."/>
        </authorList>
    </citation>
    <scope>NUCLEOTIDE SEQUENCE [LARGE SCALE GENOMIC DNA]</scope>
</reference>
<evidence type="ECO:0000313" key="2">
    <source>
        <dbReference type="Proteomes" id="UP001054945"/>
    </source>
</evidence>
<dbReference type="Proteomes" id="UP001054945">
    <property type="component" value="Unassembled WGS sequence"/>
</dbReference>
<accession>A0AAV4Y1V5</accession>
<proteinExistence type="predicted"/>
<evidence type="ECO:0000313" key="1">
    <source>
        <dbReference type="EMBL" id="GIZ00509.1"/>
    </source>
</evidence>
<sequence length="96" mass="10285">MQLTLCFSYMILGIDSVSIGFVQLVGDYVVILKSLVRCSSCTPECGAYPYVGGGGIGGCIQDESIKVVRFAPLQSLELVPRLMSHASYGGTMFSDH</sequence>
<protein>
    <submittedName>
        <fullName evidence="1">Uncharacterized protein</fullName>
    </submittedName>
</protein>
<dbReference type="EMBL" id="BPLR01001161">
    <property type="protein sequence ID" value="GIZ00509.1"/>
    <property type="molecule type" value="Genomic_DNA"/>
</dbReference>